<proteinExistence type="predicted"/>
<reference evidence="3" key="1">
    <citation type="journal article" date="2017" name="Genome Announc.">
        <title>Complete Genome Sequence of Vibrio sp. Strain 2521-89, a Close Relative of Vibrio cholerae Isolated from Lake Water in New Mexico, USA.</title>
        <authorList>
            <person name="Liang K."/>
            <person name="Orata F.D."/>
            <person name="Winkjer N.S."/>
            <person name="Rowe L.A."/>
            <person name="Tarr C.L."/>
            <person name="Boucher Y."/>
        </authorList>
    </citation>
    <scope>NUCLEOTIDE SEQUENCE [LARGE SCALE GENOMIC DNA]</scope>
    <source>
        <strain evidence="3">2521-89</strain>
    </source>
</reference>
<sequence>MKPIKLLSLLALVSSISANATIIFPGENGYAPTTPGNSSTPSEITFPTFSKTPFDLYNGYTIKDGVFQSNVNTCEVIIDNPEYEAKIIWEGKTPKLMIVGNTNPFPCRALFTTNMELDLTQFLDNVPARILEQLELANRVIMLRNY</sequence>
<keyword evidence="3" id="KW-1185">Reference proteome</keyword>
<reference evidence="2 3" key="2">
    <citation type="submission" date="2017-06" db="EMBL/GenBank/DDBJ databases">
        <title>Complete genome sequence of Vibrio sp. 2521-89, a close relative of Vibrio cholerae isolated from lake water in New Mexico, USA.</title>
        <authorList>
            <person name="Liang K."/>
            <person name="Orata F.D."/>
            <person name="Winkjer N.S."/>
            <person name="Tarr C.L."/>
            <person name="Boucher Y."/>
        </authorList>
    </citation>
    <scope>NUCLEOTIDE SEQUENCE [LARGE SCALE GENOMIC DNA]</scope>
    <source>
        <strain evidence="2 3">2521-89</strain>
    </source>
</reference>
<organism evidence="2 3">
    <name type="scientific">Vibrio tarriae</name>
    <dbReference type="NCBI Taxonomy" id="2014742"/>
    <lineage>
        <taxon>Bacteria</taxon>
        <taxon>Pseudomonadati</taxon>
        <taxon>Pseudomonadota</taxon>
        <taxon>Gammaproteobacteria</taxon>
        <taxon>Vibrionales</taxon>
        <taxon>Vibrionaceae</taxon>
        <taxon>Vibrio</taxon>
    </lineage>
</organism>
<feature type="chain" id="PRO_5043560615" evidence="1">
    <location>
        <begin position="21"/>
        <end position="146"/>
    </location>
</feature>
<gene>
    <name evidence="2" type="ORF">CEQ48_11210</name>
</gene>
<accession>A0AAU8WU50</accession>
<dbReference type="AlphaFoldDB" id="A0AAU8WU50"/>
<evidence type="ECO:0000313" key="3">
    <source>
        <dbReference type="Proteomes" id="UP000198371"/>
    </source>
</evidence>
<evidence type="ECO:0000313" key="2">
    <source>
        <dbReference type="EMBL" id="ASK55325.1"/>
    </source>
</evidence>
<dbReference type="KEGG" id="vti:CEQ48_11210"/>
<name>A0AAU8WU50_9VIBR</name>
<dbReference type="RefSeq" id="WP_089071300.1">
    <property type="nucleotide sequence ID" value="NZ_CAWNWD010000036.1"/>
</dbReference>
<feature type="signal peptide" evidence="1">
    <location>
        <begin position="1"/>
        <end position="20"/>
    </location>
</feature>
<keyword evidence="1" id="KW-0732">Signal</keyword>
<protein>
    <submittedName>
        <fullName evidence="2">Uncharacterized protein</fullName>
    </submittedName>
</protein>
<dbReference type="EMBL" id="CP022353">
    <property type="protein sequence ID" value="ASK55325.1"/>
    <property type="molecule type" value="Genomic_DNA"/>
</dbReference>
<dbReference type="Proteomes" id="UP000198371">
    <property type="component" value="Chromosome 1"/>
</dbReference>
<dbReference type="GeneID" id="88783583"/>
<evidence type="ECO:0000256" key="1">
    <source>
        <dbReference type="SAM" id="SignalP"/>
    </source>
</evidence>